<feature type="region of interest" description="Disordered" evidence="7">
    <location>
        <begin position="133"/>
        <end position="205"/>
    </location>
</feature>
<evidence type="ECO:0008006" key="10">
    <source>
        <dbReference type="Google" id="ProtNLM"/>
    </source>
</evidence>
<organism evidence="8 9">
    <name type="scientific">Diaporthe australafricana</name>
    <dbReference type="NCBI Taxonomy" id="127596"/>
    <lineage>
        <taxon>Eukaryota</taxon>
        <taxon>Fungi</taxon>
        <taxon>Dikarya</taxon>
        <taxon>Ascomycota</taxon>
        <taxon>Pezizomycotina</taxon>
        <taxon>Sordariomycetes</taxon>
        <taxon>Sordariomycetidae</taxon>
        <taxon>Diaporthales</taxon>
        <taxon>Diaporthaceae</taxon>
        <taxon>Diaporthe</taxon>
    </lineage>
</organism>
<name>A0ABR3X6B9_9PEZI</name>
<dbReference type="EMBL" id="JAWRVE010000034">
    <property type="protein sequence ID" value="KAL1871159.1"/>
    <property type="molecule type" value="Genomic_DNA"/>
</dbReference>
<comment type="caution">
    <text evidence="8">The sequence shown here is derived from an EMBL/GenBank/DDBJ whole genome shotgun (WGS) entry which is preliminary data.</text>
</comment>
<protein>
    <recommendedName>
        <fullName evidence="10">Mitochondrial fusion protein</fullName>
    </recommendedName>
</protein>
<evidence type="ECO:0000256" key="4">
    <source>
        <dbReference type="ARBA" id="ARBA00022792"/>
    </source>
</evidence>
<evidence type="ECO:0000256" key="7">
    <source>
        <dbReference type="SAM" id="MobiDB-lite"/>
    </source>
</evidence>
<dbReference type="Gene3D" id="1.50.40.10">
    <property type="entry name" value="Mitochondrial carrier domain"/>
    <property type="match status" value="1"/>
</dbReference>
<evidence type="ECO:0000313" key="8">
    <source>
        <dbReference type="EMBL" id="KAL1871159.1"/>
    </source>
</evidence>
<feature type="compositionally biased region" description="Low complexity" evidence="7">
    <location>
        <begin position="133"/>
        <end position="145"/>
    </location>
</feature>
<comment type="subcellular location">
    <subcellularLocation>
        <location evidence="1">Mitochondrion membrane</location>
    </subcellularLocation>
</comment>
<evidence type="ECO:0000256" key="1">
    <source>
        <dbReference type="ARBA" id="ARBA00004325"/>
    </source>
</evidence>
<proteinExistence type="predicted"/>
<evidence type="ECO:0000256" key="2">
    <source>
        <dbReference type="ARBA" id="ARBA00022692"/>
    </source>
</evidence>
<feature type="compositionally biased region" description="Low complexity" evidence="7">
    <location>
        <begin position="39"/>
        <end position="59"/>
    </location>
</feature>
<dbReference type="InterPro" id="IPR023395">
    <property type="entry name" value="MCP_dom_sf"/>
</dbReference>
<dbReference type="PANTHER" id="PTHR24089">
    <property type="entry name" value="SOLUTE CARRIER FAMILY 25"/>
    <property type="match status" value="1"/>
</dbReference>
<sequence length="472" mass="50317">MSVNGNATGSPQGVNPLRPYYIPPTIGDQAAQTSNIPGPTAFSRPSPTPSPSHSHASPPGQYASKARDIFSDLDYKDYISDPSPSVVRSVKDVVDELIWKYSSVFLAQPFEAAKLLLQVRAQDDLGGLAAAPAAATPAPVTSQASFNSPWNEDNHDSDSEGDEPAYFTSNTPHTPSPVRSRRRRSLTPPPDSPQPAKKSEIPPHILNISRPDSITEVLSQLWQKEGAWGTWKGTNATFVYTVLQSLLENWSRSLLSALFDVPDLGLKTDLDRLVDIASPYPWASLGVAAAAAVITSLFLSPLDLVRTSELSPATFSVAKFCSSAAALFIKLPLETVLRRGQVAILSQPSYTRAAEKAASPTTSSKLARHGGESKTATATPLETIVQPGRYQGVVGTMYTIVNEEGSQAARAPSPVAAKGKNASKKGRKAVAEAVFRRGQGLEGLWRGWKVNTWGLVGLWMASVAGGGGDGEF</sequence>
<accession>A0ABR3X6B9</accession>
<feature type="region of interest" description="Disordered" evidence="7">
    <location>
        <begin position="355"/>
        <end position="377"/>
    </location>
</feature>
<keyword evidence="4" id="KW-0496">Mitochondrion</keyword>
<keyword evidence="3" id="KW-0677">Repeat</keyword>
<keyword evidence="6" id="KW-0472">Membrane</keyword>
<keyword evidence="2" id="KW-0812">Transmembrane</keyword>
<keyword evidence="5" id="KW-1133">Transmembrane helix</keyword>
<dbReference type="SUPFAM" id="SSF103506">
    <property type="entry name" value="Mitochondrial carrier"/>
    <property type="match status" value="1"/>
</dbReference>
<feature type="compositionally biased region" description="Polar residues" evidence="7">
    <location>
        <begin position="1"/>
        <end position="13"/>
    </location>
</feature>
<keyword evidence="4" id="KW-0999">Mitochondrion inner membrane</keyword>
<dbReference type="Proteomes" id="UP001583177">
    <property type="component" value="Unassembled WGS sequence"/>
</dbReference>
<evidence type="ECO:0000256" key="5">
    <source>
        <dbReference type="ARBA" id="ARBA00022989"/>
    </source>
</evidence>
<feature type="region of interest" description="Disordered" evidence="7">
    <location>
        <begin position="1"/>
        <end position="63"/>
    </location>
</feature>
<evidence type="ECO:0000256" key="6">
    <source>
        <dbReference type="ARBA" id="ARBA00023136"/>
    </source>
</evidence>
<keyword evidence="9" id="KW-1185">Reference proteome</keyword>
<reference evidence="8 9" key="1">
    <citation type="journal article" date="2024" name="IMA Fungus">
        <title>IMA Genome - F19 : A genome assembly and annotation guide to empower mycologists, including annotated draft genome sequences of Ceratocystis pirilliformis, Diaporthe australafricana, Fusarium ophioides, Paecilomyces lecythidis, and Sporothrix stenoceras.</title>
        <authorList>
            <person name="Aylward J."/>
            <person name="Wilson A.M."/>
            <person name="Visagie C.M."/>
            <person name="Spraker J."/>
            <person name="Barnes I."/>
            <person name="Buitendag C."/>
            <person name="Ceriani C."/>
            <person name="Del Mar Angel L."/>
            <person name="du Plessis D."/>
            <person name="Fuchs T."/>
            <person name="Gasser K."/>
            <person name="Kramer D."/>
            <person name="Li W."/>
            <person name="Munsamy K."/>
            <person name="Piso A."/>
            <person name="Price J.L."/>
            <person name="Sonnekus B."/>
            <person name="Thomas C."/>
            <person name="van der Nest A."/>
            <person name="van Dijk A."/>
            <person name="van Heerden A."/>
            <person name="van Vuuren N."/>
            <person name="Yilmaz N."/>
            <person name="Duong T.A."/>
            <person name="van der Merwe N.A."/>
            <person name="Wingfield M.J."/>
            <person name="Wingfield B.D."/>
        </authorList>
    </citation>
    <scope>NUCLEOTIDE SEQUENCE [LARGE SCALE GENOMIC DNA]</scope>
    <source>
        <strain evidence="8 9">CMW 18300</strain>
    </source>
</reference>
<evidence type="ECO:0000256" key="3">
    <source>
        <dbReference type="ARBA" id="ARBA00022737"/>
    </source>
</evidence>
<gene>
    <name evidence="8" type="ORF">Daus18300_004904</name>
</gene>
<evidence type="ECO:0000313" key="9">
    <source>
        <dbReference type="Proteomes" id="UP001583177"/>
    </source>
</evidence>